<feature type="domain" description="Bacterial type II secretion system protein E" evidence="2">
    <location>
        <begin position="163"/>
        <end position="319"/>
    </location>
</feature>
<evidence type="ECO:0000313" key="4">
    <source>
        <dbReference type="Proteomes" id="UP001189756"/>
    </source>
</evidence>
<name>A0AAD2BSR8_9RALS</name>
<dbReference type="RefSeq" id="WP_024542507.1">
    <property type="nucleotide sequence ID" value="NZ_CATZAZ010000015.1"/>
</dbReference>
<comment type="similarity">
    <text evidence="1">Belongs to the GSP E family.</text>
</comment>
<dbReference type="InterPro" id="IPR050921">
    <property type="entry name" value="T4SS_GSP_E_ATPase"/>
</dbReference>
<dbReference type="InterPro" id="IPR027417">
    <property type="entry name" value="P-loop_NTPase"/>
</dbReference>
<organism evidence="3 4">
    <name type="scientific">Ralstonia thomasii</name>
    <dbReference type="NCBI Taxonomy" id="3058596"/>
    <lineage>
        <taxon>Bacteria</taxon>
        <taxon>Pseudomonadati</taxon>
        <taxon>Pseudomonadota</taxon>
        <taxon>Betaproteobacteria</taxon>
        <taxon>Burkholderiales</taxon>
        <taxon>Burkholderiaceae</taxon>
        <taxon>Ralstonia</taxon>
    </lineage>
</organism>
<evidence type="ECO:0000313" key="3">
    <source>
        <dbReference type="EMBL" id="CAJ0806728.1"/>
    </source>
</evidence>
<evidence type="ECO:0000256" key="1">
    <source>
        <dbReference type="ARBA" id="ARBA00006611"/>
    </source>
</evidence>
<sequence>MKRPWASQVEEAQRLLWDRLSALREYLDDSTVTEIMLNPTADGEIRVFIERAGRMAMVDARVDQMAVDASIRAIMMLNDKDVGSLMDARLAGVRVAAALPPVSIHGPMLVIRKHASRRFRLDEYVQSGAFLPGGGAAGQQTEHGMTAQQDFEHQASQGGRGLLEFIRWAVQAQRNIIVCGGTGSGKTTLLSSCMLEVSPDDRVITCEDTNEIVLDQPNVVQLEANAAHGIGIRDLIRTCLRSRPDRIIVGEIRGPEAYDFLDAMNTGHGGSLCTLHADSASLALQRLESLMRMSPNAANLPLRDMRAQIASAIHYVVFQARVDGVRGPREVIGLDGIDERGEYRIRRVYAASST</sequence>
<dbReference type="PANTHER" id="PTHR30486">
    <property type="entry name" value="TWITCHING MOTILITY PROTEIN PILT"/>
    <property type="match status" value="1"/>
</dbReference>
<dbReference type="InterPro" id="IPR001482">
    <property type="entry name" value="T2SS/T4SS_dom"/>
</dbReference>
<dbReference type="CDD" id="cd01130">
    <property type="entry name" value="VirB11-like_ATPase"/>
    <property type="match status" value="1"/>
</dbReference>
<protein>
    <submittedName>
        <fullName evidence="3">Type IV secretion system protein VirB11</fullName>
    </submittedName>
</protein>
<dbReference type="EMBL" id="CATZAZ010000015">
    <property type="protein sequence ID" value="CAJ0806728.1"/>
    <property type="molecule type" value="Genomic_DNA"/>
</dbReference>
<dbReference type="Gene3D" id="3.30.450.90">
    <property type="match status" value="1"/>
</dbReference>
<reference evidence="3" key="1">
    <citation type="submission" date="2023-07" db="EMBL/GenBank/DDBJ databases">
        <authorList>
            <person name="Peeters C."/>
        </authorList>
    </citation>
    <scope>NUCLEOTIDE SEQUENCE</scope>
    <source>
        <strain evidence="3">R-77560</strain>
    </source>
</reference>
<dbReference type="SUPFAM" id="SSF52540">
    <property type="entry name" value="P-loop containing nucleoside triphosphate hydrolases"/>
    <property type="match status" value="1"/>
</dbReference>
<gene>
    <name evidence="3" type="ORF">R77560_04469</name>
</gene>
<dbReference type="GO" id="GO:0016887">
    <property type="term" value="F:ATP hydrolysis activity"/>
    <property type="evidence" value="ECO:0007669"/>
    <property type="project" value="InterPro"/>
</dbReference>
<dbReference type="Proteomes" id="UP001189756">
    <property type="component" value="Unassembled WGS sequence"/>
</dbReference>
<comment type="caution">
    <text evidence="3">The sequence shown here is derived from an EMBL/GenBank/DDBJ whole genome shotgun (WGS) entry which is preliminary data.</text>
</comment>
<dbReference type="PANTHER" id="PTHR30486:SF6">
    <property type="entry name" value="TYPE IV PILUS RETRACTATION ATPASE PILT"/>
    <property type="match status" value="1"/>
</dbReference>
<dbReference type="Gene3D" id="3.40.50.300">
    <property type="entry name" value="P-loop containing nucleotide triphosphate hydrolases"/>
    <property type="match status" value="1"/>
</dbReference>
<proteinExistence type="inferred from homology"/>
<dbReference type="AlphaFoldDB" id="A0AAD2BSR8"/>
<dbReference type="GeneID" id="34794319"/>
<dbReference type="Pfam" id="PF00437">
    <property type="entry name" value="T2SSE"/>
    <property type="match status" value="1"/>
</dbReference>
<evidence type="ECO:0000259" key="2">
    <source>
        <dbReference type="Pfam" id="PF00437"/>
    </source>
</evidence>
<accession>A0AAD2BSR8</accession>